<dbReference type="GO" id="GO:0048731">
    <property type="term" value="P:system development"/>
    <property type="evidence" value="ECO:0007669"/>
    <property type="project" value="UniProtKB-ARBA"/>
</dbReference>
<comment type="similarity">
    <text evidence="2">Belongs to the PPR family. PCMP-E subfamily.</text>
</comment>
<dbReference type="PROSITE" id="PS51375">
    <property type="entry name" value="PPR"/>
    <property type="match status" value="5"/>
</dbReference>
<evidence type="ECO:0000256" key="1">
    <source>
        <dbReference type="ARBA" id="ARBA00022737"/>
    </source>
</evidence>
<evidence type="ECO:0000313" key="4">
    <source>
        <dbReference type="EMBL" id="EFJ34763.1"/>
    </source>
</evidence>
<feature type="repeat" description="PPR" evidence="3">
    <location>
        <begin position="347"/>
        <end position="381"/>
    </location>
</feature>
<name>D8QZA4_SELML</name>
<dbReference type="KEGG" id="smo:SELMODRAFT_61701"/>
<dbReference type="InterPro" id="IPR046960">
    <property type="entry name" value="PPR_At4g14850-like_plant"/>
</dbReference>
<accession>D8QZA4</accession>
<dbReference type="HOGENOM" id="CLU_002706_15_6_1"/>
<sequence length="603" mass="67393">RGKWGHAHALSHGHRSNRYLGNCLMIMYNRCGYVHEAQKIFDDIVWKNVFTWTVLMKGYADFGEFERSVALFREMLARGEPANEYTFSCALTCLGALRMLEQGRVVHGIAREMSFSSRITAGNALISMYGKCGSIPDAKNVFDSMQERNVVTWNALIAAYAQNGLYREIEWLLPAMEVDGVRPNKISFMGISLAVPSFRDAFVSARQVHKRMFDLGLDLVGYTALVKMYGRCGQVEDAEVVFEGIPWKDVVAWTAMVTSFAQNGFSDRAFEYYRKMQLEGRVPNKITLLGIVDACDSAHRCREIRTRMERAPFQSDTSVKNALLSRFGRLGSIDDARDAFKSIGKRNLVSWNAMIFALVQHQKFEEVLDAYRQLQLDGEKADRISFIGVLDGCAMLEDLVEGKKAHRHVLEKGLSKDRMIRNALVNMYGRCSSVEKARQVFEKIEEKDITQVSWSSMISAYARRGLPDEALELLGSMIQLGLDPDGVTFISLLSGCSYGGLVDEACQCFYSLEHDHGLKPGVEHQRIMVDVLGRAGWLDEAEKMAGMASDEKNIEGGTGAWTSLLSSCRNFGDSERGARAAAAASQREPGRASSYLILSSIYA</sequence>
<feature type="non-terminal residue" evidence="4">
    <location>
        <position position="1"/>
    </location>
</feature>
<organism evidence="5">
    <name type="scientific">Selaginella moellendorffii</name>
    <name type="common">Spikemoss</name>
    <dbReference type="NCBI Taxonomy" id="88036"/>
    <lineage>
        <taxon>Eukaryota</taxon>
        <taxon>Viridiplantae</taxon>
        <taxon>Streptophyta</taxon>
        <taxon>Embryophyta</taxon>
        <taxon>Tracheophyta</taxon>
        <taxon>Lycopodiopsida</taxon>
        <taxon>Selaginellales</taxon>
        <taxon>Selaginellaceae</taxon>
        <taxon>Selaginella</taxon>
    </lineage>
</organism>
<dbReference type="AlphaFoldDB" id="D8QZA4"/>
<evidence type="ECO:0000256" key="2">
    <source>
        <dbReference type="ARBA" id="ARBA00061659"/>
    </source>
</evidence>
<proteinExistence type="inferred from homology"/>
<dbReference type="PANTHER" id="PTHR24015:SF548">
    <property type="entry name" value="OS08G0340900 PROTEIN"/>
    <property type="match status" value="1"/>
</dbReference>
<feature type="repeat" description="PPR" evidence="3">
    <location>
        <begin position="249"/>
        <end position="283"/>
    </location>
</feature>
<keyword evidence="1" id="KW-0677">Repeat</keyword>
<feature type="non-terminal residue" evidence="4">
    <location>
        <position position="603"/>
    </location>
</feature>
<evidence type="ECO:0000313" key="5">
    <source>
        <dbReference type="Proteomes" id="UP000001514"/>
    </source>
</evidence>
<dbReference type="Pfam" id="PF13041">
    <property type="entry name" value="PPR_2"/>
    <property type="match status" value="2"/>
</dbReference>
<dbReference type="NCBIfam" id="TIGR00756">
    <property type="entry name" value="PPR"/>
    <property type="match status" value="6"/>
</dbReference>
<dbReference type="Proteomes" id="UP000001514">
    <property type="component" value="Unassembled WGS sequence"/>
</dbReference>
<dbReference type="InterPro" id="IPR011990">
    <property type="entry name" value="TPR-like_helical_dom_sf"/>
</dbReference>
<reference evidence="4 5" key="1">
    <citation type="journal article" date="2011" name="Science">
        <title>The Selaginella genome identifies genetic changes associated with the evolution of vascular plants.</title>
        <authorList>
            <person name="Banks J.A."/>
            <person name="Nishiyama T."/>
            <person name="Hasebe M."/>
            <person name="Bowman J.L."/>
            <person name="Gribskov M."/>
            <person name="dePamphilis C."/>
            <person name="Albert V.A."/>
            <person name="Aono N."/>
            <person name="Aoyama T."/>
            <person name="Ambrose B.A."/>
            <person name="Ashton N.W."/>
            <person name="Axtell M.J."/>
            <person name="Barker E."/>
            <person name="Barker M.S."/>
            <person name="Bennetzen J.L."/>
            <person name="Bonawitz N.D."/>
            <person name="Chapple C."/>
            <person name="Cheng C."/>
            <person name="Correa L.G."/>
            <person name="Dacre M."/>
            <person name="DeBarry J."/>
            <person name="Dreyer I."/>
            <person name="Elias M."/>
            <person name="Engstrom E.M."/>
            <person name="Estelle M."/>
            <person name="Feng L."/>
            <person name="Finet C."/>
            <person name="Floyd S.K."/>
            <person name="Frommer W.B."/>
            <person name="Fujita T."/>
            <person name="Gramzow L."/>
            <person name="Gutensohn M."/>
            <person name="Harholt J."/>
            <person name="Hattori M."/>
            <person name="Heyl A."/>
            <person name="Hirai T."/>
            <person name="Hiwatashi Y."/>
            <person name="Ishikawa M."/>
            <person name="Iwata M."/>
            <person name="Karol K.G."/>
            <person name="Koehler B."/>
            <person name="Kolukisaoglu U."/>
            <person name="Kubo M."/>
            <person name="Kurata T."/>
            <person name="Lalonde S."/>
            <person name="Li K."/>
            <person name="Li Y."/>
            <person name="Litt A."/>
            <person name="Lyons E."/>
            <person name="Manning G."/>
            <person name="Maruyama T."/>
            <person name="Michael T.P."/>
            <person name="Mikami K."/>
            <person name="Miyazaki S."/>
            <person name="Morinaga S."/>
            <person name="Murata T."/>
            <person name="Mueller-Roeber B."/>
            <person name="Nelson D.R."/>
            <person name="Obara M."/>
            <person name="Oguri Y."/>
            <person name="Olmstead R.G."/>
            <person name="Onodera N."/>
            <person name="Petersen B.L."/>
            <person name="Pils B."/>
            <person name="Prigge M."/>
            <person name="Rensing S.A."/>
            <person name="Riano-Pachon D.M."/>
            <person name="Roberts A.W."/>
            <person name="Sato Y."/>
            <person name="Scheller H.V."/>
            <person name="Schulz B."/>
            <person name="Schulz C."/>
            <person name="Shakirov E.V."/>
            <person name="Shibagaki N."/>
            <person name="Shinohara N."/>
            <person name="Shippen D.E."/>
            <person name="Soerensen I."/>
            <person name="Sotooka R."/>
            <person name="Sugimoto N."/>
            <person name="Sugita M."/>
            <person name="Sumikawa N."/>
            <person name="Tanurdzic M."/>
            <person name="Theissen G."/>
            <person name="Ulvskov P."/>
            <person name="Wakazuki S."/>
            <person name="Weng J.K."/>
            <person name="Willats W.W."/>
            <person name="Wipf D."/>
            <person name="Wolf P.G."/>
            <person name="Yang L."/>
            <person name="Zimmer A.D."/>
            <person name="Zhu Q."/>
            <person name="Mitros T."/>
            <person name="Hellsten U."/>
            <person name="Loque D."/>
            <person name="Otillar R."/>
            <person name="Salamov A."/>
            <person name="Schmutz J."/>
            <person name="Shapiro H."/>
            <person name="Lindquist E."/>
            <person name="Lucas S."/>
            <person name="Rokhsar D."/>
            <person name="Grigoriev I.V."/>
        </authorList>
    </citation>
    <scope>NUCLEOTIDE SEQUENCE [LARGE SCALE GENOMIC DNA]</scope>
</reference>
<evidence type="ECO:0008006" key="6">
    <source>
        <dbReference type="Google" id="ProtNLM"/>
    </source>
</evidence>
<dbReference type="EMBL" id="GL377569">
    <property type="protein sequence ID" value="EFJ34763.1"/>
    <property type="molecule type" value="Genomic_DNA"/>
</dbReference>
<dbReference type="Gramene" id="EFJ34763">
    <property type="protein sequence ID" value="EFJ34763"/>
    <property type="gene ID" value="SELMODRAFT_61701"/>
</dbReference>
<gene>
    <name evidence="4" type="ORF">SELMODRAFT_61701</name>
</gene>
<dbReference type="Gene3D" id="1.25.40.10">
    <property type="entry name" value="Tetratricopeptide repeat domain"/>
    <property type="match status" value="5"/>
</dbReference>
<dbReference type="GO" id="GO:0003723">
    <property type="term" value="F:RNA binding"/>
    <property type="evidence" value="ECO:0007669"/>
    <property type="project" value="InterPro"/>
</dbReference>
<dbReference type="PANTHER" id="PTHR24015">
    <property type="entry name" value="OS07G0578800 PROTEIN-RELATED"/>
    <property type="match status" value="1"/>
</dbReference>
<dbReference type="InParanoid" id="D8QZA4"/>
<protein>
    <recommendedName>
        <fullName evidence="6">Pentacotripeptide-repeat region of PRORP domain-containing protein</fullName>
    </recommendedName>
</protein>
<dbReference type="FunFam" id="1.25.40.10:FF:000158">
    <property type="entry name" value="pentatricopeptide repeat-containing protein At2g33680"/>
    <property type="match status" value="1"/>
</dbReference>
<dbReference type="Pfam" id="PF01535">
    <property type="entry name" value="PPR"/>
    <property type="match status" value="6"/>
</dbReference>
<dbReference type="GO" id="GO:0005739">
    <property type="term" value="C:mitochondrion"/>
    <property type="evidence" value="ECO:0007669"/>
    <property type="project" value="UniProtKB-ARBA"/>
</dbReference>
<feature type="repeat" description="PPR" evidence="3">
    <location>
        <begin position="48"/>
        <end position="82"/>
    </location>
</feature>
<dbReference type="eggNOG" id="KOG4197">
    <property type="taxonomic scope" value="Eukaryota"/>
</dbReference>
<dbReference type="InterPro" id="IPR002885">
    <property type="entry name" value="PPR_rpt"/>
</dbReference>
<keyword evidence="5" id="KW-1185">Reference proteome</keyword>
<dbReference type="FunFam" id="1.25.40.10:FF:000205">
    <property type="entry name" value="Pentatricopeptide repeat-containing protein, mitochondrial"/>
    <property type="match status" value="1"/>
</dbReference>
<feature type="repeat" description="PPR" evidence="3">
    <location>
        <begin position="149"/>
        <end position="183"/>
    </location>
</feature>
<evidence type="ECO:0000256" key="3">
    <source>
        <dbReference type="PROSITE-ProRule" id="PRU00708"/>
    </source>
</evidence>
<dbReference type="GO" id="GO:0009451">
    <property type="term" value="P:RNA modification"/>
    <property type="evidence" value="ECO:0007669"/>
    <property type="project" value="InterPro"/>
</dbReference>
<feature type="repeat" description="PPR" evidence="3">
    <location>
        <begin position="450"/>
        <end position="484"/>
    </location>
</feature>